<comment type="subcellular location">
    <subcellularLocation>
        <location evidence="2">Membrane</location>
        <topology evidence="2">Multi-pass membrane protein</topology>
    </subcellularLocation>
</comment>
<proteinExistence type="inferred from homology"/>
<feature type="non-terminal residue" evidence="9">
    <location>
        <position position="1"/>
    </location>
</feature>
<keyword evidence="6 7" id="KW-0472">Membrane</keyword>
<evidence type="ECO:0000313" key="9">
    <source>
        <dbReference type="EMBL" id="MDO4841744.1"/>
    </source>
</evidence>
<keyword evidence="9" id="KW-0378">Hydrolase</keyword>
<name>A0AA43RHS2_9ACTN</name>
<evidence type="ECO:0000256" key="7">
    <source>
        <dbReference type="SAM" id="Phobius"/>
    </source>
</evidence>
<reference evidence="9" key="1">
    <citation type="submission" date="2023-07" db="EMBL/GenBank/DDBJ databases">
        <title>Between Cages and Wild: Unraveling the Impact of Captivity on Animal Microbiomes and Antimicrobial Resistance.</title>
        <authorList>
            <person name="Schmartz G.P."/>
            <person name="Rehner J."/>
            <person name="Schuff M.J."/>
            <person name="Becker S.L."/>
            <person name="Kravczyk M."/>
            <person name="Gurevich A."/>
            <person name="Francke R."/>
            <person name="Mueller R."/>
            <person name="Keller V."/>
            <person name="Keller A."/>
        </authorList>
    </citation>
    <scope>NUCLEOTIDE SEQUENCE</scope>
    <source>
        <strain evidence="9">S12M_St_49</strain>
    </source>
</reference>
<evidence type="ECO:0000256" key="1">
    <source>
        <dbReference type="ARBA" id="ARBA00001947"/>
    </source>
</evidence>
<dbReference type="Pfam" id="PF02163">
    <property type="entry name" value="Peptidase_M50"/>
    <property type="match status" value="1"/>
</dbReference>
<keyword evidence="10" id="KW-1185">Reference proteome</keyword>
<dbReference type="AlphaFoldDB" id="A0AA43RHS2"/>
<feature type="domain" description="Peptidase M50" evidence="8">
    <location>
        <begin position="3"/>
        <end position="54"/>
    </location>
</feature>
<evidence type="ECO:0000256" key="2">
    <source>
        <dbReference type="ARBA" id="ARBA00004141"/>
    </source>
</evidence>
<protein>
    <submittedName>
        <fullName evidence="9">Site-2 protease family protein</fullName>
    </submittedName>
</protein>
<dbReference type="GO" id="GO:0008233">
    <property type="term" value="F:peptidase activity"/>
    <property type="evidence" value="ECO:0007669"/>
    <property type="project" value="UniProtKB-KW"/>
</dbReference>
<evidence type="ECO:0000256" key="3">
    <source>
        <dbReference type="ARBA" id="ARBA00007931"/>
    </source>
</evidence>
<sequence>EFILINLYLMFFNLIPIPPLDGSSIIALFIPERSLPKYYAIQRYALPVLLLLIIFVPYITNVDPISAYLNFTAGNLASLMMPISIF</sequence>
<feature type="transmembrane region" description="Helical" evidence="7">
    <location>
        <begin position="41"/>
        <end position="59"/>
    </location>
</feature>
<dbReference type="EMBL" id="JAUMVS010000043">
    <property type="protein sequence ID" value="MDO4841744.1"/>
    <property type="molecule type" value="Genomic_DNA"/>
</dbReference>
<comment type="caution">
    <text evidence="9">The sequence shown here is derived from an EMBL/GenBank/DDBJ whole genome shotgun (WGS) entry which is preliminary data.</text>
</comment>
<comment type="similarity">
    <text evidence="3">Belongs to the peptidase M50B family.</text>
</comment>
<evidence type="ECO:0000256" key="5">
    <source>
        <dbReference type="ARBA" id="ARBA00022989"/>
    </source>
</evidence>
<keyword evidence="9" id="KW-0645">Protease</keyword>
<dbReference type="Proteomes" id="UP001168575">
    <property type="component" value="Unassembled WGS sequence"/>
</dbReference>
<dbReference type="GO" id="GO:0006508">
    <property type="term" value="P:proteolysis"/>
    <property type="evidence" value="ECO:0007669"/>
    <property type="project" value="UniProtKB-KW"/>
</dbReference>
<evidence type="ECO:0000256" key="6">
    <source>
        <dbReference type="ARBA" id="ARBA00023136"/>
    </source>
</evidence>
<keyword evidence="5 7" id="KW-1133">Transmembrane helix</keyword>
<comment type="cofactor">
    <cofactor evidence="1">
        <name>Zn(2+)</name>
        <dbReference type="ChEBI" id="CHEBI:29105"/>
    </cofactor>
</comment>
<dbReference type="InterPro" id="IPR008915">
    <property type="entry name" value="Peptidase_M50"/>
</dbReference>
<evidence type="ECO:0000259" key="8">
    <source>
        <dbReference type="Pfam" id="PF02163"/>
    </source>
</evidence>
<gene>
    <name evidence="9" type="ORF">Q3982_03595</name>
</gene>
<dbReference type="GO" id="GO:0016020">
    <property type="term" value="C:membrane"/>
    <property type="evidence" value="ECO:0007669"/>
    <property type="project" value="UniProtKB-SubCell"/>
</dbReference>
<evidence type="ECO:0000256" key="4">
    <source>
        <dbReference type="ARBA" id="ARBA00022692"/>
    </source>
</evidence>
<organism evidence="9 10">
    <name type="scientific">Phoenicibacter congonensis</name>
    <dbReference type="NCBI Taxonomy" id="1944646"/>
    <lineage>
        <taxon>Bacteria</taxon>
        <taxon>Bacillati</taxon>
        <taxon>Actinomycetota</taxon>
        <taxon>Coriobacteriia</taxon>
        <taxon>Eggerthellales</taxon>
        <taxon>Eggerthellaceae</taxon>
        <taxon>Phoenicibacter</taxon>
    </lineage>
</organism>
<evidence type="ECO:0000313" key="10">
    <source>
        <dbReference type="Proteomes" id="UP001168575"/>
    </source>
</evidence>
<keyword evidence="4 7" id="KW-0812">Transmembrane</keyword>
<accession>A0AA43RHS2</accession>
<feature type="transmembrane region" description="Helical" evidence="7">
    <location>
        <begin position="6"/>
        <end position="29"/>
    </location>
</feature>